<keyword evidence="3" id="KW-1185">Reference proteome</keyword>
<accession>A0A0D0AFS1</accession>
<dbReference type="OrthoDB" id="2644208at2759"/>
<dbReference type="HOGENOM" id="CLU_1070304_0_0_1"/>
<name>A0A0D0AFS1_9AGAM</name>
<dbReference type="EMBL" id="KN836037">
    <property type="protein sequence ID" value="KIK33062.1"/>
    <property type="molecule type" value="Genomic_DNA"/>
</dbReference>
<protein>
    <submittedName>
        <fullName evidence="2">Unplaced genomic scaffold CY34scaffold_906, whole genome shotgun sequence</fullName>
    </submittedName>
</protein>
<sequence length="260" mass="28149">MAEHNTIKLMLPASVKSFKFTFECRKPGPMAIDISMREPFDSELPSSAVYGFDPSEMSTTKPGNLTNWLANQTAQRNSFLAQVAKAAPQVIDSCSVTEPESEPPHDDPAKCAGPVLDNSETESESEPEAATPPDFTIWYEANKHDLGVALLSWKRSETDPGQIGLRIHMGSGVPNASSASRFGRHHNASGVMPASPASTSWPGTPPLNTLSTPLQLTPQFCSQPTTPSTARLMPTTSTPDNLHLRQLCRPSTAQFTEIRC</sequence>
<reference evidence="3" key="2">
    <citation type="submission" date="2015-01" db="EMBL/GenBank/DDBJ databases">
        <title>Evolutionary Origins and Diversification of the Mycorrhizal Mutualists.</title>
        <authorList>
            <consortium name="DOE Joint Genome Institute"/>
            <consortium name="Mycorrhizal Genomics Consortium"/>
            <person name="Kohler A."/>
            <person name="Kuo A."/>
            <person name="Nagy L.G."/>
            <person name="Floudas D."/>
            <person name="Copeland A."/>
            <person name="Barry K.W."/>
            <person name="Cichocki N."/>
            <person name="Veneault-Fourrey C."/>
            <person name="LaButti K."/>
            <person name="Lindquist E.A."/>
            <person name="Lipzen A."/>
            <person name="Lundell T."/>
            <person name="Morin E."/>
            <person name="Murat C."/>
            <person name="Riley R."/>
            <person name="Ohm R."/>
            <person name="Sun H."/>
            <person name="Tunlid A."/>
            <person name="Henrissat B."/>
            <person name="Grigoriev I.V."/>
            <person name="Hibbett D.S."/>
            <person name="Martin F."/>
        </authorList>
    </citation>
    <scope>NUCLEOTIDE SEQUENCE [LARGE SCALE GENOMIC DNA]</scope>
    <source>
        <strain evidence="3">UH-Slu-Lm8-n1</strain>
    </source>
</reference>
<dbReference type="InParanoid" id="A0A0D0AFS1"/>
<evidence type="ECO:0000313" key="2">
    <source>
        <dbReference type="EMBL" id="KIK33062.1"/>
    </source>
</evidence>
<proteinExistence type="predicted"/>
<evidence type="ECO:0000313" key="3">
    <source>
        <dbReference type="Proteomes" id="UP000054485"/>
    </source>
</evidence>
<reference evidence="2 3" key="1">
    <citation type="submission" date="2014-04" db="EMBL/GenBank/DDBJ databases">
        <authorList>
            <consortium name="DOE Joint Genome Institute"/>
            <person name="Kuo A."/>
            <person name="Ruytinx J."/>
            <person name="Rineau F."/>
            <person name="Colpaert J."/>
            <person name="Kohler A."/>
            <person name="Nagy L.G."/>
            <person name="Floudas D."/>
            <person name="Copeland A."/>
            <person name="Barry K.W."/>
            <person name="Cichocki N."/>
            <person name="Veneault-Fourrey C."/>
            <person name="LaButti K."/>
            <person name="Lindquist E.A."/>
            <person name="Lipzen A."/>
            <person name="Lundell T."/>
            <person name="Morin E."/>
            <person name="Murat C."/>
            <person name="Sun H."/>
            <person name="Tunlid A."/>
            <person name="Henrissat B."/>
            <person name="Grigoriev I.V."/>
            <person name="Hibbett D.S."/>
            <person name="Martin F."/>
            <person name="Nordberg H.P."/>
            <person name="Cantor M.N."/>
            <person name="Hua S.X."/>
        </authorList>
    </citation>
    <scope>NUCLEOTIDE SEQUENCE [LARGE SCALE GENOMIC DNA]</scope>
    <source>
        <strain evidence="2 3">UH-Slu-Lm8-n1</strain>
    </source>
</reference>
<feature type="region of interest" description="Disordered" evidence="1">
    <location>
        <begin position="95"/>
        <end position="131"/>
    </location>
</feature>
<dbReference type="AlphaFoldDB" id="A0A0D0AFS1"/>
<gene>
    <name evidence="2" type="ORF">CY34DRAFT_792418</name>
</gene>
<evidence type="ECO:0000256" key="1">
    <source>
        <dbReference type="SAM" id="MobiDB-lite"/>
    </source>
</evidence>
<organism evidence="2 3">
    <name type="scientific">Suillus luteus UH-Slu-Lm8-n1</name>
    <dbReference type="NCBI Taxonomy" id="930992"/>
    <lineage>
        <taxon>Eukaryota</taxon>
        <taxon>Fungi</taxon>
        <taxon>Dikarya</taxon>
        <taxon>Basidiomycota</taxon>
        <taxon>Agaricomycotina</taxon>
        <taxon>Agaricomycetes</taxon>
        <taxon>Agaricomycetidae</taxon>
        <taxon>Boletales</taxon>
        <taxon>Suillineae</taxon>
        <taxon>Suillaceae</taxon>
        <taxon>Suillus</taxon>
    </lineage>
</organism>
<dbReference type="Proteomes" id="UP000054485">
    <property type="component" value="Unassembled WGS sequence"/>
</dbReference>